<feature type="signal peptide" evidence="9">
    <location>
        <begin position="1"/>
        <end position="23"/>
    </location>
</feature>
<evidence type="ECO:0000256" key="4">
    <source>
        <dbReference type="ARBA" id="ARBA00022803"/>
    </source>
</evidence>
<evidence type="ECO:0000313" key="12">
    <source>
        <dbReference type="Proteomes" id="UP000256645"/>
    </source>
</evidence>
<dbReference type="STRING" id="1849047.A0A3D8R1H5"/>
<dbReference type="OrthoDB" id="1726119at2759"/>
<dbReference type="InterPro" id="IPR019734">
    <property type="entry name" value="TPR_rpt"/>
</dbReference>
<gene>
    <name evidence="11" type="ORF">BP6252_09288</name>
</gene>
<evidence type="ECO:0000256" key="1">
    <source>
        <dbReference type="ARBA" id="ARBA00004319"/>
    </source>
</evidence>
<dbReference type="GO" id="GO:0034975">
    <property type="term" value="P:protein folding in endoplasmic reticulum"/>
    <property type="evidence" value="ECO:0007669"/>
    <property type="project" value="TreeGrafter"/>
</dbReference>
<dbReference type="FunFam" id="1.10.287.110:FF:000083">
    <property type="entry name" value="DnaJ and TPR domain protein"/>
    <property type="match status" value="1"/>
</dbReference>
<evidence type="ECO:0000256" key="2">
    <source>
        <dbReference type="ARBA" id="ARBA00022729"/>
    </source>
</evidence>
<dbReference type="FunFam" id="1.25.40.10:FF:000224">
    <property type="entry name" value="DnaJ and TPR domain protein"/>
    <property type="match status" value="1"/>
</dbReference>
<dbReference type="InterPro" id="IPR001623">
    <property type="entry name" value="DnaJ_domain"/>
</dbReference>
<dbReference type="InterPro" id="IPR051727">
    <property type="entry name" value="DnaJ_C3_Co-chaperones"/>
</dbReference>
<dbReference type="SMART" id="SM00028">
    <property type="entry name" value="TPR"/>
    <property type="match status" value="5"/>
</dbReference>
<evidence type="ECO:0000256" key="3">
    <source>
        <dbReference type="ARBA" id="ARBA00022737"/>
    </source>
</evidence>
<feature type="chain" id="PRO_5017682554" description="Tetratricopeptide repeat and J domain-containing co-chaperone DNJ1" evidence="9">
    <location>
        <begin position="24"/>
        <end position="525"/>
    </location>
</feature>
<dbReference type="PANTHER" id="PTHR44140:SF2">
    <property type="entry name" value="LD25575P"/>
    <property type="match status" value="1"/>
</dbReference>
<feature type="region of interest" description="Disordered" evidence="8">
    <location>
        <begin position="465"/>
        <end position="515"/>
    </location>
</feature>
<dbReference type="SUPFAM" id="SSF48452">
    <property type="entry name" value="TPR-like"/>
    <property type="match status" value="1"/>
</dbReference>
<dbReference type="SMART" id="SM00271">
    <property type="entry name" value="DnaJ"/>
    <property type="match status" value="1"/>
</dbReference>
<dbReference type="SUPFAM" id="SSF46565">
    <property type="entry name" value="Chaperone J-domain"/>
    <property type="match status" value="1"/>
</dbReference>
<name>A0A3D8R1H5_9HELO</name>
<proteinExistence type="predicted"/>
<dbReference type="Gene3D" id="1.10.287.110">
    <property type="entry name" value="DnaJ domain"/>
    <property type="match status" value="1"/>
</dbReference>
<feature type="compositionally biased region" description="Basic and acidic residues" evidence="8">
    <location>
        <begin position="465"/>
        <end position="483"/>
    </location>
</feature>
<sequence>MIVRLSTLAIAATFVTSNLLVHALVSPSDIPSDTPISSLLASANAHLAKGETNDALTYYDIAISRDPENYLTYFRRGATYLSLGRTPQATQDFDKVLTIKPGFEGALLQRAKIKAKNGEWDAAKKDYLATSNPPEQELAELSEAQGAAALAADAEKAGNWEECVTQSGVAIMVASRLLPLRQTRAHCRFERGEVEEGMNDLKHVLQMQPGRTDPHLQISSITYYALGDLERGMDQLRKCLHSDPDSKPCKKLYRQEKRMEKTFAQVKKHFEKHQFSSGVKLLLPSGEDAGLVQEVKDEVKELREAGVIPAKAPNELVARVVEMVCEAYNEMKNSKKAAQWCEEALSYNEHSLHGLLSKARVHMEAENFEAAIHVLNTAKEHHPGAQQINGLLQNAQVELKRSKTKDYYKVLGLPRDADELQIKAAYRRMVKIHHPDKAHKQGISKEDAEKKMAAVNEAYEVLSDPELKARFDRGDDPNDHESQRQQPFQGHHHPFGGGGGMPFQHSGGGGQQFNFKFAQGGFQFG</sequence>
<evidence type="ECO:0000256" key="7">
    <source>
        <dbReference type="PROSITE-ProRule" id="PRU00339"/>
    </source>
</evidence>
<dbReference type="InterPro" id="IPR036869">
    <property type="entry name" value="J_dom_sf"/>
</dbReference>
<feature type="repeat" description="TPR" evidence="7">
    <location>
        <begin position="36"/>
        <end position="69"/>
    </location>
</feature>
<dbReference type="AlphaFoldDB" id="A0A3D8R1H5"/>
<dbReference type="PROSITE" id="PS50005">
    <property type="entry name" value="TPR"/>
    <property type="match status" value="2"/>
</dbReference>
<evidence type="ECO:0000256" key="6">
    <source>
        <dbReference type="ARBA" id="ARBA00073740"/>
    </source>
</evidence>
<comment type="caution">
    <text evidence="11">The sequence shown here is derived from an EMBL/GenBank/DDBJ whole genome shotgun (WGS) entry which is preliminary data.</text>
</comment>
<dbReference type="PANTHER" id="PTHR44140">
    <property type="entry name" value="LD25575P"/>
    <property type="match status" value="1"/>
</dbReference>
<evidence type="ECO:0000259" key="10">
    <source>
        <dbReference type="PROSITE" id="PS50076"/>
    </source>
</evidence>
<evidence type="ECO:0000313" key="11">
    <source>
        <dbReference type="EMBL" id="RDW67892.1"/>
    </source>
</evidence>
<evidence type="ECO:0000256" key="8">
    <source>
        <dbReference type="SAM" id="MobiDB-lite"/>
    </source>
</evidence>
<feature type="compositionally biased region" description="Gly residues" evidence="8">
    <location>
        <begin position="495"/>
        <end position="511"/>
    </location>
</feature>
<feature type="domain" description="J" evidence="10">
    <location>
        <begin position="406"/>
        <end position="475"/>
    </location>
</feature>
<evidence type="ECO:0000256" key="5">
    <source>
        <dbReference type="ARBA" id="ARBA00022824"/>
    </source>
</evidence>
<dbReference type="Gene3D" id="1.25.40.10">
    <property type="entry name" value="Tetratricopeptide repeat domain"/>
    <property type="match status" value="1"/>
</dbReference>
<dbReference type="Proteomes" id="UP000256645">
    <property type="component" value="Unassembled WGS sequence"/>
</dbReference>
<keyword evidence="2 9" id="KW-0732">Signal</keyword>
<reference evidence="11 12" key="1">
    <citation type="journal article" date="2018" name="IMA Fungus">
        <title>IMA Genome-F 9: Draft genome sequence of Annulohypoxylon stygium, Aspergillus mulundensis, Berkeleyomyces basicola (syn. Thielaviopsis basicola), Ceratocystis smalleyi, two Cercospora beticola strains, Coleophoma cylindrospora, Fusarium fracticaudum, Phialophora cf. hyalina, and Morchella septimelata.</title>
        <authorList>
            <person name="Wingfield B.D."/>
            <person name="Bills G.F."/>
            <person name="Dong Y."/>
            <person name="Huang W."/>
            <person name="Nel W.J."/>
            <person name="Swalarsk-Parry B.S."/>
            <person name="Vaghefi N."/>
            <person name="Wilken P.M."/>
            <person name="An Z."/>
            <person name="de Beer Z.W."/>
            <person name="De Vos L."/>
            <person name="Chen L."/>
            <person name="Duong T.A."/>
            <person name="Gao Y."/>
            <person name="Hammerbacher A."/>
            <person name="Kikkert J.R."/>
            <person name="Li Y."/>
            <person name="Li H."/>
            <person name="Li K."/>
            <person name="Li Q."/>
            <person name="Liu X."/>
            <person name="Ma X."/>
            <person name="Naidoo K."/>
            <person name="Pethybridge S.J."/>
            <person name="Sun J."/>
            <person name="Steenkamp E.T."/>
            <person name="van der Nest M.A."/>
            <person name="van Wyk S."/>
            <person name="Wingfield M.J."/>
            <person name="Xiong C."/>
            <person name="Yue Q."/>
            <person name="Zhang X."/>
        </authorList>
    </citation>
    <scope>NUCLEOTIDE SEQUENCE [LARGE SCALE GENOMIC DNA]</scope>
    <source>
        <strain evidence="11 12">BP6252</strain>
    </source>
</reference>
<dbReference type="CDD" id="cd06257">
    <property type="entry name" value="DnaJ"/>
    <property type="match status" value="1"/>
</dbReference>
<dbReference type="EMBL" id="PDLM01000010">
    <property type="protein sequence ID" value="RDW67892.1"/>
    <property type="molecule type" value="Genomic_DNA"/>
</dbReference>
<keyword evidence="12" id="KW-1185">Reference proteome</keyword>
<accession>A0A3D8R1H5</accession>
<comment type="subcellular location">
    <subcellularLocation>
        <location evidence="1">Endoplasmic reticulum lumen</location>
    </subcellularLocation>
</comment>
<keyword evidence="3" id="KW-0677">Repeat</keyword>
<dbReference type="GO" id="GO:0051087">
    <property type="term" value="F:protein-folding chaperone binding"/>
    <property type="evidence" value="ECO:0007669"/>
    <property type="project" value="TreeGrafter"/>
</dbReference>
<evidence type="ECO:0000256" key="9">
    <source>
        <dbReference type="SAM" id="SignalP"/>
    </source>
</evidence>
<keyword evidence="5" id="KW-0256">Endoplasmic reticulum</keyword>
<dbReference type="Pfam" id="PF00226">
    <property type="entry name" value="DnaJ"/>
    <property type="match status" value="1"/>
</dbReference>
<keyword evidence="4 7" id="KW-0802">TPR repeat</keyword>
<feature type="repeat" description="TPR" evidence="7">
    <location>
        <begin position="70"/>
        <end position="103"/>
    </location>
</feature>
<protein>
    <recommendedName>
        <fullName evidence="6">Tetratricopeptide repeat and J domain-containing co-chaperone DNJ1</fullName>
    </recommendedName>
</protein>
<dbReference type="InterPro" id="IPR011990">
    <property type="entry name" value="TPR-like_helical_dom_sf"/>
</dbReference>
<dbReference type="GO" id="GO:0051787">
    <property type="term" value="F:misfolded protein binding"/>
    <property type="evidence" value="ECO:0007669"/>
    <property type="project" value="TreeGrafter"/>
</dbReference>
<dbReference type="PROSITE" id="PS50076">
    <property type="entry name" value="DNAJ_2"/>
    <property type="match status" value="1"/>
</dbReference>
<organism evidence="11 12">
    <name type="scientific">Coleophoma cylindrospora</name>
    <dbReference type="NCBI Taxonomy" id="1849047"/>
    <lineage>
        <taxon>Eukaryota</taxon>
        <taxon>Fungi</taxon>
        <taxon>Dikarya</taxon>
        <taxon>Ascomycota</taxon>
        <taxon>Pezizomycotina</taxon>
        <taxon>Leotiomycetes</taxon>
        <taxon>Helotiales</taxon>
        <taxon>Dermateaceae</taxon>
        <taxon>Coleophoma</taxon>
    </lineage>
</organism>
<dbReference type="PRINTS" id="PR00625">
    <property type="entry name" value="JDOMAIN"/>
</dbReference>
<dbReference type="Pfam" id="PF13432">
    <property type="entry name" value="TPR_16"/>
    <property type="match status" value="1"/>
</dbReference>
<dbReference type="GO" id="GO:0005788">
    <property type="term" value="C:endoplasmic reticulum lumen"/>
    <property type="evidence" value="ECO:0007669"/>
    <property type="project" value="UniProtKB-SubCell"/>
</dbReference>